<gene>
    <name evidence="1" type="ORF">SAMN06265374_1826</name>
</gene>
<proteinExistence type="predicted"/>
<evidence type="ECO:0000313" key="1">
    <source>
        <dbReference type="EMBL" id="SMP17449.1"/>
    </source>
</evidence>
<evidence type="ECO:0008006" key="3">
    <source>
        <dbReference type="Google" id="ProtNLM"/>
    </source>
</evidence>
<dbReference type="Pfam" id="PF08904">
    <property type="entry name" value="EipB_like"/>
    <property type="match status" value="1"/>
</dbReference>
<dbReference type="EMBL" id="FXTT01000002">
    <property type="protein sequence ID" value="SMP17449.1"/>
    <property type="molecule type" value="Genomic_DNA"/>
</dbReference>
<dbReference type="RefSeq" id="WP_155190562.1">
    <property type="nucleotide sequence ID" value="NZ_BAAAEA010000003.1"/>
</dbReference>
<protein>
    <recommendedName>
        <fullName evidence="3">DUF1849 family protein</fullName>
    </recommendedName>
</protein>
<evidence type="ECO:0000313" key="2">
    <source>
        <dbReference type="Proteomes" id="UP001157914"/>
    </source>
</evidence>
<dbReference type="InterPro" id="IPR015000">
    <property type="entry name" value="EipB-like"/>
</dbReference>
<accession>A0ABY1NT47</accession>
<keyword evidence="2" id="KW-1185">Reference proteome</keyword>
<organism evidence="1 2">
    <name type="scientific">Roseibium denhamense</name>
    <dbReference type="NCBI Taxonomy" id="76305"/>
    <lineage>
        <taxon>Bacteria</taxon>
        <taxon>Pseudomonadati</taxon>
        <taxon>Pseudomonadota</taxon>
        <taxon>Alphaproteobacteria</taxon>
        <taxon>Hyphomicrobiales</taxon>
        <taxon>Stappiaceae</taxon>
        <taxon>Roseibium</taxon>
    </lineage>
</organism>
<comment type="caution">
    <text evidence="1">The sequence shown here is derived from an EMBL/GenBank/DDBJ whole genome shotgun (WGS) entry which is preliminary data.</text>
</comment>
<dbReference type="Proteomes" id="UP001157914">
    <property type="component" value="Unassembled WGS sequence"/>
</dbReference>
<reference evidence="1 2" key="1">
    <citation type="submission" date="2017-05" db="EMBL/GenBank/DDBJ databases">
        <authorList>
            <person name="Varghese N."/>
            <person name="Submissions S."/>
        </authorList>
    </citation>
    <scope>NUCLEOTIDE SEQUENCE [LARGE SCALE GENOMIC DNA]</scope>
    <source>
        <strain evidence="1 2">DSM 15949</strain>
    </source>
</reference>
<sequence length="268" mass="28960">MVFFASPGLAAPGSTSSISLAPHRAVYDLRLGESAEQSGVAGVKGRMVYDFSGSACDGYSVNFRFVTEYQDMDGGAQVRDLQSSTFEEPGSASFQFLSKTYVDQKLLEETKGIARSQDNSKQVELQIPAEKTVEFGKEVLFPTEHLLTVLTAAKEDKSFLAADIYDGSETGEKSYATTTVIGARAFAGDEPKPADGPDSMLAGVGYWPMTIAYFDPQGAAAGELTPIYQLSFRLYENGISSHLTLDYGDFTLKGKMTDLEMFEAADCP</sequence>
<name>A0ABY1NT47_9HYPH</name>